<proteinExistence type="predicted"/>
<keyword evidence="2" id="KW-1185">Reference proteome</keyword>
<name>A0A2A6CPP2_PRIPA</name>
<reference evidence="1" key="2">
    <citation type="submission" date="2022-06" db="UniProtKB">
        <authorList>
            <consortium name="EnsemblMetazoa"/>
        </authorList>
    </citation>
    <scope>IDENTIFICATION</scope>
    <source>
        <strain evidence="1">PS312</strain>
    </source>
</reference>
<sequence>MQCPLNANHQEYFTYVEDGFEVKVEGATLRFVTTPGHTADHMSLWFEEEQTLFSGDCILGQGTTIFDDLYSYMQSLQRIKALKPTKIYPGHGPVVNNPQDKVDEYINHRTARENEIIKYFKEVREASSMDVVNFIYKDTPFAVRIGALGNVRQHCQKLVKDGKLIELTKEYYKYVDGSPETK</sequence>
<accession>A0A8R1YZH7</accession>
<dbReference type="Proteomes" id="UP000005239">
    <property type="component" value="Unassembled WGS sequence"/>
</dbReference>
<dbReference type="InterPro" id="IPR036866">
    <property type="entry name" value="RibonucZ/Hydroxyglut_hydro"/>
</dbReference>
<dbReference type="PANTHER" id="PTHR23131">
    <property type="entry name" value="ENDORIBONUCLEASE LACTB2"/>
    <property type="match status" value="1"/>
</dbReference>
<dbReference type="FunFam" id="1.10.10.10:FF:000867">
    <property type="entry name" value="Beta-lactamase-like protein 2 homolog"/>
    <property type="match status" value="1"/>
</dbReference>
<dbReference type="InterPro" id="IPR050662">
    <property type="entry name" value="Sec-metab_biosynth-thioest"/>
</dbReference>
<dbReference type="Pfam" id="PF17778">
    <property type="entry name" value="WHD_BLACT"/>
    <property type="match status" value="1"/>
</dbReference>
<dbReference type="PANTHER" id="PTHR23131:SF0">
    <property type="entry name" value="ENDORIBONUCLEASE LACTB2"/>
    <property type="match status" value="1"/>
</dbReference>
<gene>
    <name evidence="1" type="primary">WBGene00280128</name>
</gene>
<dbReference type="Gene3D" id="1.10.10.10">
    <property type="entry name" value="Winged helix-like DNA-binding domain superfamily/Winged helix DNA-binding domain"/>
    <property type="match status" value="1"/>
</dbReference>
<dbReference type="EnsemblMetazoa" id="PPA41759.1">
    <property type="protein sequence ID" value="PPA41759.1"/>
    <property type="gene ID" value="WBGene00280128"/>
</dbReference>
<dbReference type="InterPro" id="IPR041516">
    <property type="entry name" value="LACTB2_WH"/>
</dbReference>
<dbReference type="InterPro" id="IPR036388">
    <property type="entry name" value="WH-like_DNA-bd_sf"/>
</dbReference>
<protein>
    <submittedName>
        <fullName evidence="1">Uncharacterized protein</fullName>
    </submittedName>
</protein>
<dbReference type="AlphaFoldDB" id="A0A2A6CPP2"/>
<dbReference type="Pfam" id="PF00753">
    <property type="entry name" value="Lactamase_B"/>
    <property type="match status" value="1"/>
</dbReference>
<organism evidence="1 2">
    <name type="scientific">Pristionchus pacificus</name>
    <name type="common">Parasitic nematode worm</name>
    <dbReference type="NCBI Taxonomy" id="54126"/>
    <lineage>
        <taxon>Eukaryota</taxon>
        <taxon>Metazoa</taxon>
        <taxon>Ecdysozoa</taxon>
        <taxon>Nematoda</taxon>
        <taxon>Chromadorea</taxon>
        <taxon>Rhabditida</taxon>
        <taxon>Rhabditina</taxon>
        <taxon>Diplogasteromorpha</taxon>
        <taxon>Diplogasteroidea</taxon>
        <taxon>Neodiplogasteridae</taxon>
        <taxon>Pristionchus</taxon>
    </lineage>
</organism>
<dbReference type="InterPro" id="IPR001279">
    <property type="entry name" value="Metallo-B-lactamas"/>
</dbReference>
<evidence type="ECO:0000313" key="1">
    <source>
        <dbReference type="EnsemblMetazoa" id="PPA41759.1"/>
    </source>
</evidence>
<accession>A0A2A6CPP2</accession>
<dbReference type="Gene3D" id="3.60.15.10">
    <property type="entry name" value="Ribonuclease Z/Hydroxyacylglutathione hydrolase-like"/>
    <property type="match status" value="1"/>
</dbReference>
<reference evidence="2" key="1">
    <citation type="journal article" date="2008" name="Nat. Genet.">
        <title>The Pristionchus pacificus genome provides a unique perspective on nematode lifestyle and parasitism.</title>
        <authorList>
            <person name="Dieterich C."/>
            <person name="Clifton S.W."/>
            <person name="Schuster L.N."/>
            <person name="Chinwalla A."/>
            <person name="Delehaunty K."/>
            <person name="Dinkelacker I."/>
            <person name="Fulton L."/>
            <person name="Fulton R."/>
            <person name="Godfrey J."/>
            <person name="Minx P."/>
            <person name="Mitreva M."/>
            <person name="Roeseler W."/>
            <person name="Tian H."/>
            <person name="Witte H."/>
            <person name="Yang S.P."/>
            <person name="Wilson R.K."/>
            <person name="Sommer R.J."/>
        </authorList>
    </citation>
    <scope>NUCLEOTIDE SEQUENCE [LARGE SCALE GENOMIC DNA]</scope>
    <source>
        <strain evidence="2">PS312</strain>
    </source>
</reference>
<dbReference type="SUPFAM" id="SSF56281">
    <property type="entry name" value="Metallo-hydrolase/oxidoreductase"/>
    <property type="match status" value="1"/>
</dbReference>
<evidence type="ECO:0000313" key="2">
    <source>
        <dbReference type="Proteomes" id="UP000005239"/>
    </source>
</evidence>
<dbReference type="OrthoDB" id="17458at2759"/>